<feature type="transmembrane region" description="Helical" evidence="8">
    <location>
        <begin position="204"/>
        <end position="224"/>
    </location>
</feature>
<comment type="caution">
    <text evidence="9">The sequence shown here is derived from an EMBL/GenBank/DDBJ whole genome shotgun (WGS) entry which is preliminary data.</text>
</comment>
<dbReference type="eggNOG" id="COG4779">
    <property type="taxonomic scope" value="Bacteria"/>
</dbReference>
<dbReference type="GO" id="GO:0022857">
    <property type="term" value="F:transmembrane transporter activity"/>
    <property type="evidence" value="ECO:0007669"/>
    <property type="project" value="InterPro"/>
</dbReference>
<name>F1YFL0_9ACTN</name>
<dbReference type="Pfam" id="PF01032">
    <property type="entry name" value="FecCD"/>
    <property type="match status" value="1"/>
</dbReference>
<feature type="transmembrane region" description="Helical" evidence="8">
    <location>
        <begin position="163"/>
        <end position="184"/>
    </location>
</feature>
<dbReference type="AlphaFoldDB" id="F1YFL0"/>
<evidence type="ECO:0000256" key="4">
    <source>
        <dbReference type="ARBA" id="ARBA00022475"/>
    </source>
</evidence>
<dbReference type="EMBL" id="AEUD01000002">
    <property type="protein sequence ID" value="EGD56394.1"/>
    <property type="molecule type" value="Genomic_DNA"/>
</dbReference>
<dbReference type="SUPFAM" id="SSF81345">
    <property type="entry name" value="ABC transporter involved in vitamin B12 uptake, BtuC"/>
    <property type="match status" value="1"/>
</dbReference>
<accession>F1YFL0</accession>
<evidence type="ECO:0000256" key="5">
    <source>
        <dbReference type="ARBA" id="ARBA00022692"/>
    </source>
</evidence>
<dbReference type="InterPro" id="IPR000522">
    <property type="entry name" value="ABC_transptr_permease_BtuC"/>
</dbReference>
<dbReference type="RefSeq" id="WP_009677778.1">
    <property type="nucleotide sequence ID" value="NZ_AEUD01000002.1"/>
</dbReference>
<keyword evidence="4" id="KW-1003">Cell membrane</keyword>
<sequence length="347" mass="34838">MTAVSPVSSSTVFAGRRARARRAGAVTAMLALFVIGLFAASLMVGKTFYPLDDVLRVIGGQRVPGASFTVGELRLPRATTALLTGAAFGVAGVTFQSLLRNPLASPDIIGISWGASAAAVGAIVVLGLTGPAVSIAALIGALLTAGAVYGLSSSGGFAGTRLILIGIGLAAMLSSLVSYVLAKASQWDIASALRWLTGSLADASWSQVLPLASAMAVLLPVLIVNSRNLNVLTLGDDSAAGLGVRVNASRLVFVLGAVLLLAFATAAAGPISFVAFMSGPIAARLVGPGPSPLVPSALVGAALVLAADLIGQYALPHRYPVGVVTGVLGAPFLIYLLVRVNRAGSSM</sequence>
<evidence type="ECO:0000256" key="1">
    <source>
        <dbReference type="ARBA" id="ARBA00004651"/>
    </source>
</evidence>
<evidence type="ECO:0000313" key="9">
    <source>
        <dbReference type="EMBL" id="EGD56394.1"/>
    </source>
</evidence>
<keyword evidence="3" id="KW-0813">Transport</keyword>
<comment type="similarity">
    <text evidence="2">Belongs to the binding-protein-dependent transport system permease family. FecCD subfamily.</text>
</comment>
<reference evidence="9 10" key="1">
    <citation type="journal article" date="2011" name="J. Bacteriol.">
        <title>Draft Genome Sequence of Gordonia neofelifaecis NRRL B-59395, a Cholesterol-Degrading Actinomycete.</title>
        <authorList>
            <person name="Ge F."/>
            <person name="Li W."/>
            <person name="Chen G."/>
            <person name="Liu Y."/>
            <person name="Zhang G."/>
            <person name="Yong B."/>
            <person name="Wang Q."/>
            <person name="Wang N."/>
            <person name="Huang Z."/>
            <person name="Li W."/>
            <person name="Wang J."/>
            <person name="Wu C."/>
            <person name="Xie Q."/>
            <person name="Liu G."/>
        </authorList>
    </citation>
    <scope>NUCLEOTIDE SEQUENCE [LARGE SCALE GENOMIC DNA]</scope>
    <source>
        <strain evidence="9 10">NRRL B-59395</strain>
    </source>
</reference>
<evidence type="ECO:0000256" key="2">
    <source>
        <dbReference type="ARBA" id="ARBA00007935"/>
    </source>
</evidence>
<dbReference type="PANTHER" id="PTHR30472">
    <property type="entry name" value="FERRIC ENTEROBACTIN TRANSPORT SYSTEM PERMEASE PROTEIN"/>
    <property type="match status" value="1"/>
</dbReference>
<dbReference type="Proteomes" id="UP000035065">
    <property type="component" value="Unassembled WGS sequence"/>
</dbReference>
<evidence type="ECO:0000256" key="3">
    <source>
        <dbReference type="ARBA" id="ARBA00022448"/>
    </source>
</evidence>
<keyword evidence="5 8" id="KW-0812">Transmembrane</keyword>
<dbReference type="GO" id="GO:0033214">
    <property type="term" value="P:siderophore-iron import into cell"/>
    <property type="evidence" value="ECO:0007669"/>
    <property type="project" value="TreeGrafter"/>
</dbReference>
<feature type="transmembrane region" description="Helical" evidence="8">
    <location>
        <begin position="318"/>
        <end position="338"/>
    </location>
</feature>
<evidence type="ECO:0000256" key="6">
    <source>
        <dbReference type="ARBA" id="ARBA00022989"/>
    </source>
</evidence>
<organism evidence="9 10">
    <name type="scientific">Gordonia neofelifaecis NRRL B-59395</name>
    <dbReference type="NCBI Taxonomy" id="644548"/>
    <lineage>
        <taxon>Bacteria</taxon>
        <taxon>Bacillati</taxon>
        <taxon>Actinomycetota</taxon>
        <taxon>Actinomycetes</taxon>
        <taxon>Mycobacteriales</taxon>
        <taxon>Gordoniaceae</taxon>
        <taxon>Gordonia</taxon>
    </lineage>
</organism>
<dbReference type="STRING" id="644548.SCNU_02537"/>
<gene>
    <name evidence="9" type="ORF">SCNU_02537</name>
</gene>
<feature type="transmembrane region" description="Helical" evidence="8">
    <location>
        <begin position="132"/>
        <end position="151"/>
    </location>
</feature>
<feature type="transmembrane region" description="Helical" evidence="8">
    <location>
        <begin position="251"/>
        <end position="273"/>
    </location>
</feature>
<keyword evidence="10" id="KW-1185">Reference proteome</keyword>
<dbReference type="CDD" id="cd06550">
    <property type="entry name" value="TM_ABC_iron-siderophores_like"/>
    <property type="match status" value="1"/>
</dbReference>
<feature type="transmembrane region" description="Helical" evidence="8">
    <location>
        <begin position="108"/>
        <end position="126"/>
    </location>
</feature>
<protein>
    <submittedName>
        <fullName evidence="9">Enterobactin ABC transporter permease</fullName>
    </submittedName>
</protein>
<feature type="transmembrane region" description="Helical" evidence="8">
    <location>
        <begin position="23"/>
        <end position="44"/>
    </location>
</feature>
<feature type="transmembrane region" description="Helical" evidence="8">
    <location>
        <begin position="78"/>
        <end position="99"/>
    </location>
</feature>
<keyword evidence="7 8" id="KW-0472">Membrane</keyword>
<proteinExistence type="inferred from homology"/>
<evidence type="ECO:0000256" key="7">
    <source>
        <dbReference type="ARBA" id="ARBA00023136"/>
    </source>
</evidence>
<dbReference type="InterPro" id="IPR037294">
    <property type="entry name" value="ABC_BtuC-like"/>
</dbReference>
<evidence type="ECO:0000256" key="8">
    <source>
        <dbReference type="SAM" id="Phobius"/>
    </source>
</evidence>
<feature type="transmembrane region" description="Helical" evidence="8">
    <location>
        <begin position="293"/>
        <end position="311"/>
    </location>
</feature>
<dbReference type="GO" id="GO:0005886">
    <property type="term" value="C:plasma membrane"/>
    <property type="evidence" value="ECO:0007669"/>
    <property type="project" value="UniProtKB-SubCell"/>
</dbReference>
<keyword evidence="6 8" id="KW-1133">Transmembrane helix</keyword>
<dbReference type="PANTHER" id="PTHR30472:SF24">
    <property type="entry name" value="FERRIC ENTEROBACTIN TRANSPORT SYSTEM PERMEASE PROTEIN FEPG"/>
    <property type="match status" value="1"/>
</dbReference>
<comment type="subcellular location">
    <subcellularLocation>
        <location evidence="1">Cell membrane</location>
        <topology evidence="1">Multi-pass membrane protein</topology>
    </subcellularLocation>
</comment>
<dbReference type="Gene3D" id="1.10.3470.10">
    <property type="entry name" value="ABC transporter involved in vitamin B12 uptake, BtuC"/>
    <property type="match status" value="1"/>
</dbReference>
<evidence type="ECO:0000313" key="10">
    <source>
        <dbReference type="Proteomes" id="UP000035065"/>
    </source>
</evidence>